<keyword evidence="3" id="KW-1185">Reference proteome</keyword>
<comment type="caution">
    <text evidence="2">The sequence shown here is derived from an EMBL/GenBank/DDBJ whole genome shotgun (WGS) entry which is preliminary data.</text>
</comment>
<name>A0A9W8MWK9_9AGAR</name>
<feature type="region of interest" description="Disordered" evidence="1">
    <location>
        <begin position="95"/>
        <end position="140"/>
    </location>
</feature>
<dbReference type="Proteomes" id="UP001148786">
    <property type="component" value="Unassembled WGS sequence"/>
</dbReference>
<reference evidence="2" key="1">
    <citation type="submission" date="2022-07" db="EMBL/GenBank/DDBJ databases">
        <title>Genome Sequence of Agrocybe chaxingu.</title>
        <authorList>
            <person name="Buettner E."/>
        </authorList>
    </citation>
    <scope>NUCLEOTIDE SEQUENCE</scope>
    <source>
        <strain evidence="2">MP-N11</strain>
    </source>
</reference>
<gene>
    <name evidence="2" type="ORF">NLJ89_g4376</name>
</gene>
<dbReference type="EMBL" id="JANKHO010000359">
    <property type="protein sequence ID" value="KAJ3510961.1"/>
    <property type="molecule type" value="Genomic_DNA"/>
</dbReference>
<accession>A0A9W8MWK9</accession>
<sequence length="202" mass="20650">MVYNPSASSSSLPDANSGAVYRLVRTLSGRSGKGAPGEQGIIGDAPAVPLKQTISATSASSNTAKKRRLSVGDRLKQLGKELPLGKLRKVAGYGKAGLASPRMSADGTLPATADEDRPPRTPATSSPGAGPSSSHAKMLSMVAELDEPASTIVGSPTVVATPSEDRTPTAQTLARRIQDLVDAPSLPIFPPLAVRTSTGQTP</sequence>
<feature type="compositionally biased region" description="Low complexity" evidence="1">
    <location>
        <begin position="53"/>
        <end position="63"/>
    </location>
</feature>
<proteinExistence type="predicted"/>
<evidence type="ECO:0000256" key="1">
    <source>
        <dbReference type="SAM" id="MobiDB-lite"/>
    </source>
</evidence>
<protein>
    <submittedName>
        <fullName evidence="2">Uncharacterized protein</fullName>
    </submittedName>
</protein>
<dbReference type="AlphaFoldDB" id="A0A9W8MWK9"/>
<evidence type="ECO:0000313" key="3">
    <source>
        <dbReference type="Proteomes" id="UP001148786"/>
    </source>
</evidence>
<evidence type="ECO:0000313" key="2">
    <source>
        <dbReference type="EMBL" id="KAJ3510961.1"/>
    </source>
</evidence>
<organism evidence="2 3">
    <name type="scientific">Agrocybe chaxingu</name>
    <dbReference type="NCBI Taxonomy" id="84603"/>
    <lineage>
        <taxon>Eukaryota</taxon>
        <taxon>Fungi</taxon>
        <taxon>Dikarya</taxon>
        <taxon>Basidiomycota</taxon>
        <taxon>Agaricomycotina</taxon>
        <taxon>Agaricomycetes</taxon>
        <taxon>Agaricomycetidae</taxon>
        <taxon>Agaricales</taxon>
        <taxon>Agaricineae</taxon>
        <taxon>Strophariaceae</taxon>
        <taxon>Agrocybe</taxon>
    </lineage>
</organism>
<feature type="compositionally biased region" description="Low complexity" evidence="1">
    <location>
        <begin position="122"/>
        <end position="134"/>
    </location>
</feature>
<feature type="region of interest" description="Disordered" evidence="1">
    <location>
        <begin position="53"/>
        <end position="72"/>
    </location>
</feature>